<keyword evidence="5" id="KW-1185">Reference proteome</keyword>
<evidence type="ECO:0000313" key="4">
    <source>
        <dbReference type="EMBL" id="EWS99884.1"/>
    </source>
</evidence>
<sequence length="452" mass="50528">MSMFHGNLHPHQAAGVAFLQGHPSALLADEPGLGKTVQAAAAIGAFWDEVTFSGSPRRVLYVTTASLVQQTLEELRRFLPDLRAAAAHSNRGEPDHGVPQVLVASHDFVHRYRDDILGHSPVLVVVDEASALKGGGVKFDAVRRVCRDADRVVVMTATPLETSPAELWHMVELAGLRVLGDLADFEETYCHTSFFPNGTSRVDGWRSGAHAARAMSLIRPYFLRRTADELGLPLPRREDVPLTFVPLTPQQRLEYDRAGNSRVPFTRHRKRQRAARHASDRSTTLFDTAARIAMREAAAGHKVVVYTEMLEDLDTLHLILERLGVRHVTIRGANALGERSEALSRFRTDPQVRILLGSKVLEYGLNLQIADTLVSVCVSYNPAREQQREGRLRRISSPHDSYRHFVVVPDTPQTRRQLTTLKRRANQARLALDSTEEPVPPISRPRIVPRLW</sequence>
<dbReference type="STRING" id="1386089.N865_19965"/>
<dbReference type="Pfam" id="PF00271">
    <property type="entry name" value="Helicase_C"/>
    <property type="match status" value="1"/>
</dbReference>
<dbReference type="PANTHER" id="PTHR45766">
    <property type="entry name" value="DNA ANNEALING HELICASE AND ENDONUCLEASE ZRANB3 FAMILY MEMBER"/>
    <property type="match status" value="1"/>
</dbReference>
<dbReference type="Pfam" id="PF00176">
    <property type="entry name" value="SNF2-rel_dom"/>
    <property type="match status" value="1"/>
</dbReference>
<organism evidence="4 5">
    <name type="scientific">Intrasporangium oryzae NRRL B-24470</name>
    <dbReference type="NCBI Taxonomy" id="1386089"/>
    <lineage>
        <taxon>Bacteria</taxon>
        <taxon>Bacillati</taxon>
        <taxon>Actinomycetota</taxon>
        <taxon>Actinomycetes</taxon>
        <taxon>Micrococcales</taxon>
        <taxon>Intrasporangiaceae</taxon>
        <taxon>Intrasporangium</taxon>
    </lineage>
</organism>
<protein>
    <recommendedName>
        <fullName evidence="6">Helicase</fullName>
    </recommendedName>
</protein>
<comment type="caution">
    <text evidence="4">The sequence shown here is derived from an EMBL/GenBank/DDBJ whole genome shotgun (WGS) entry which is preliminary data.</text>
</comment>
<dbReference type="RefSeq" id="WP_034809721.1">
    <property type="nucleotide sequence ID" value="NZ_AWSA01000066.1"/>
</dbReference>
<dbReference type="CDD" id="cd18793">
    <property type="entry name" value="SF2_C_SNF"/>
    <property type="match status" value="1"/>
</dbReference>
<reference evidence="4 5" key="1">
    <citation type="submission" date="2013-08" db="EMBL/GenBank/DDBJ databases">
        <title>Intrasporangium oryzae NRRL B-24470.</title>
        <authorList>
            <person name="Liu H."/>
            <person name="Wang G."/>
        </authorList>
    </citation>
    <scope>NUCLEOTIDE SEQUENCE [LARGE SCALE GENOMIC DNA]</scope>
    <source>
        <strain evidence="4 5">NRRL B-24470</strain>
    </source>
</reference>
<dbReference type="Proteomes" id="UP000019489">
    <property type="component" value="Unassembled WGS sequence"/>
</dbReference>
<dbReference type="SUPFAM" id="SSF52540">
    <property type="entry name" value="P-loop containing nucleoside triphosphate hydrolases"/>
    <property type="match status" value="2"/>
</dbReference>
<dbReference type="PANTHER" id="PTHR45766:SF6">
    <property type="entry name" value="SWI_SNF-RELATED MATRIX-ASSOCIATED ACTIN-DEPENDENT REGULATOR OF CHROMATIN SUBFAMILY A-LIKE PROTEIN 1"/>
    <property type="match status" value="1"/>
</dbReference>
<dbReference type="EMBL" id="AWSA01000066">
    <property type="protein sequence ID" value="EWS99884.1"/>
    <property type="molecule type" value="Genomic_DNA"/>
</dbReference>
<dbReference type="SMART" id="SM00487">
    <property type="entry name" value="DEXDc"/>
    <property type="match status" value="1"/>
</dbReference>
<dbReference type="PROSITE" id="PS51194">
    <property type="entry name" value="HELICASE_CTER"/>
    <property type="match status" value="1"/>
</dbReference>
<accession>W9G1P5</accession>
<feature type="domain" description="Helicase C-terminal" evidence="3">
    <location>
        <begin position="284"/>
        <end position="436"/>
    </location>
</feature>
<evidence type="ECO:0000259" key="2">
    <source>
        <dbReference type="PROSITE" id="PS51192"/>
    </source>
</evidence>
<dbReference type="OrthoDB" id="9760715at2"/>
<proteinExistence type="predicted"/>
<dbReference type="eggNOG" id="COG0553">
    <property type="taxonomic scope" value="Bacteria"/>
</dbReference>
<dbReference type="SMART" id="SM00490">
    <property type="entry name" value="HELICc"/>
    <property type="match status" value="1"/>
</dbReference>
<name>W9G1P5_9MICO</name>
<dbReference type="InterPro" id="IPR038718">
    <property type="entry name" value="SNF2-like_sf"/>
</dbReference>
<dbReference type="InterPro" id="IPR001650">
    <property type="entry name" value="Helicase_C-like"/>
</dbReference>
<feature type="domain" description="Helicase ATP-binding" evidence="2">
    <location>
        <begin position="16"/>
        <end position="177"/>
    </location>
</feature>
<dbReference type="GO" id="GO:0016787">
    <property type="term" value="F:hydrolase activity"/>
    <property type="evidence" value="ECO:0007669"/>
    <property type="project" value="UniProtKB-KW"/>
</dbReference>
<dbReference type="InterPro" id="IPR027417">
    <property type="entry name" value="P-loop_NTPase"/>
</dbReference>
<dbReference type="Gene3D" id="3.40.50.300">
    <property type="entry name" value="P-loop containing nucleotide triphosphate hydrolases"/>
    <property type="match status" value="1"/>
</dbReference>
<dbReference type="GO" id="GO:0005524">
    <property type="term" value="F:ATP binding"/>
    <property type="evidence" value="ECO:0007669"/>
    <property type="project" value="InterPro"/>
</dbReference>
<keyword evidence="1" id="KW-0378">Hydrolase</keyword>
<dbReference type="InterPro" id="IPR049730">
    <property type="entry name" value="SNF2/RAD54-like_C"/>
</dbReference>
<evidence type="ECO:0000256" key="1">
    <source>
        <dbReference type="ARBA" id="ARBA00022801"/>
    </source>
</evidence>
<dbReference type="Gene3D" id="3.40.50.10810">
    <property type="entry name" value="Tandem AAA-ATPase domain"/>
    <property type="match status" value="1"/>
</dbReference>
<dbReference type="AlphaFoldDB" id="W9G1P5"/>
<evidence type="ECO:0000313" key="5">
    <source>
        <dbReference type="Proteomes" id="UP000019489"/>
    </source>
</evidence>
<dbReference type="InterPro" id="IPR014001">
    <property type="entry name" value="Helicase_ATP-bd"/>
</dbReference>
<evidence type="ECO:0008006" key="6">
    <source>
        <dbReference type="Google" id="ProtNLM"/>
    </source>
</evidence>
<dbReference type="InterPro" id="IPR000330">
    <property type="entry name" value="SNF2_N"/>
</dbReference>
<evidence type="ECO:0000259" key="3">
    <source>
        <dbReference type="PROSITE" id="PS51194"/>
    </source>
</evidence>
<dbReference type="PROSITE" id="PS51192">
    <property type="entry name" value="HELICASE_ATP_BIND_1"/>
    <property type="match status" value="1"/>
</dbReference>
<gene>
    <name evidence="4" type="ORF">N865_19965</name>
</gene>